<keyword evidence="1" id="KW-0812">Transmembrane</keyword>
<dbReference type="Pfam" id="PF05545">
    <property type="entry name" value="FixQ"/>
    <property type="match status" value="1"/>
</dbReference>
<dbReference type="Proteomes" id="UP001163266">
    <property type="component" value="Chromosome"/>
</dbReference>
<evidence type="ECO:0000313" key="3">
    <source>
        <dbReference type="Proteomes" id="UP001163266"/>
    </source>
</evidence>
<dbReference type="RefSeq" id="WP_264891439.1">
    <property type="nucleotide sequence ID" value="NZ_CP110257.1"/>
</dbReference>
<feature type="transmembrane region" description="Helical" evidence="1">
    <location>
        <begin position="12"/>
        <end position="29"/>
    </location>
</feature>
<accession>A0ABY6MMY7</accession>
<proteinExistence type="predicted"/>
<name>A0ABY6MMY7_9BURK</name>
<evidence type="ECO:0000313" key="2">
    <source>
        <dbReference type="EMBL" id="UZD53869.1"/>
    </source>
</evidence>
<keyword evidence="1" id="KW-0472">Membrane</keyword>
<keyword evidence="3" id="KW-1185">Reference proteome</keyword>
<dbReference type="EMBL" id="CP110257">
    <property type="protein sequence ID" value="UZD53869.1"/>
    <property type="molecule type" value="Genomic_DNA"/>
</dbReference>
<dbReference type="CDD" id="cd01324">
    <property type="entry name" value="cbb3_Oxidase_CcoQ"/>
    <property type="match status" value="1"/>
</dbReference>
<keyword evidence="1" id="KW-1133">Transmembrane helix</keyword>
<organism evidence="2 3">
    <name type="scientific">Caldimonas aquatica</name>
    <dbReference type="NCBI Taxonomy" id="376175"/>
    <lineage>
        <taxon>Bacteria</taxon>
        <taxon>Pseudomonadati</taxon>
        <taxon>Pseudomonadota</taxon>
        <taxon>Betaproteobacteria</taxon>
        <taxon>Burkholderiales</taxon>
        <taxon>Sphaerotilaceae</taxon>
        <taxon>Caldimonas</taxon>
    </lineage>
</organism>
<dbReference type="InterPro" id="IPR008621">
    <property type="entry name" value="Cbb3-typ_cyt_oxidase_comp"/>
</dbReference>
<sequence>MHLDINDLRSIVTVVSLLVFLGICGWAYARRNRSRFEEAAQLPFQSE</sequence>
<reference evidence="2" key="1">
    <citation type="submission" date="2022-10" db="EMBL/GenBank/DDBJ databases">
        <title>Complete genome sequence of Schlegelella aquatica LMG 23380.</title>
        <authorList>
            <person name="Musilova J."/>
            <person name="Kourilova X."/>
            <person name="Bezdicek M."/>
            <person name="Hermankova K."/>
            <person name="Obruca S."/>
            <person name="Sedlar K."/>
        </authorList>
    </citation>
    <scope>NUCLEOTIDE SEQUENCE</scope>
    <source>
        <strain evidence="2">LMG 23380</strain>
    </source>
</reference>
<evidence type="ECO:0000256" key="1">
    <source>
        <dbReference type="SAM" id="Phobius"/>
    </source>
</evidence>
<protein>
    <submittedName>
        <fullName evidence="2">Cbb3-type cytochrome c oxidase subunit 3</fullName>
    </submittedName>
</protein>
<gene>
    <name evidence="2" type="ORF">OMP39_09190</name>
</gene>